<dbReference type="InterPro" id="IPR008183">
    <property type="entry name" value="Aldose_1/G6P_1-epimerase"/>
</dbReference>
<dbReference type="InterPro" id="IPR014718">
    <property type="entry name" value="GH-type_carb-bd"/>
</dbReference>
<dbReference type="Gene3D" id="2.70.98.10">
    <property type="match status" value="1"/>
</dbReference>
<evidence type="ECO:0008006" key="3">
    <source>
        <dbReference type="Google" id="ProtNLM"/>
    </source>
</evidence>
<evidence type="ECO:0000313" key="2">
    <source>
        <dbReference type="Proteomes" id="UP000195807"/>
    </source>
</evidence>
<organism evidence="1 2">
    <name type="scientific">Croceicoccus marinus</name>
    <dbReference type="NCBI Taxonomy" id="450378"/>
    <lineage>
        <taxon>Bacteria</taxon>
        <taxon>Pseudomonadati</taxon>
        <taxon>Pseudomonadota</taxon>
        <taxon>Alphaproteobacteria</taxon>
        <taxon>Sphingomonadales</taxon>
        <taxon>Erythrobacteraceae</taxon>
        <taxon>Croceicoccus</taxon>
    </lineage>
</organism>
<name>A0A1Z1F839_9SPHN</name>
<dbReference type="InterPro" id="IPR011013">
    <property type="entry name" value="Gal_mutarotase_sf_dom"/>
</dbReference>
<proteinExistence type="predicted"/>
<dbReference type="CDD" id="cd09024">
    <property type="entry name" value="Aldose_epim_lacX"/>
    <property type="match status" value="1"/>
</dbReference>
<dbReference type="InterPro" id="IPR037481">
    <property type="entry name" value="LacX"/>
</dbReference>
<dbReference type="PANTHER" id="PTHR11122">
    <property type="entry name" value="APOSPORY-ASSOCIATED PROTEIN C-RELATED"/>
    <property type="match status" value="1"/>
</dbReference>
<dbReference type="GO" id="GO:0016853">
    <property type="term" value="F:isomerase activity"/>
    <property type="evidence" value="ECO:0007669"/>
    <property type="project" value="InterPro"/>
</dbReference>
<dbReference type="AlphaFoldDB" id="A0A1Z1F839"/>
<dbReference type="EMBL" id="CP019602">
    <property type="protein sequence ID" value="ARU14906.1"/>
    <property type="molecule type" value="Genomic_DNA"/>
</dbReference>
<sequence length="309" mass="33820">MSETVTIRSEALTARIALTGAELVSLHDASGAEWMTDGDPAVWAGHAPILFPIVGELAGGSYRLDGSEYALPRHGFARRREFELVEHTGNSAVLRLGDDAGTRAVWPFSFVLDLRYVLQGDALTMTAIVTNRGQDAMPFSIGFHPGFAWPLPNGGDKAKHRIIFSDFEEGPIRRLDEDGLLRAFEDTPVKNRVLRPYPGLFHADALIWDRLSSRSLRFEGETVQPEAGSDKKEAAAPAALQIAFPDCPMLGIWQKPDADFLCLEPWAGIADPEGFDGNLREKPGMMELAAGDSRRFDVTITIFPAEAGE</sequence>
<dbReference type="Pfam" id="PF01263">
    <property type="entry name" value="Aldose_epim"/>
    <property type="match status" value="1"/>
</dbReference>
<dbReference type="GO" id="GO:0005975">
    <property type="term" value="P:carbohydrate metabolic process"/>
    <property type="evidence" value="ECO:0007669"/>
    <property type="project" value="InterPro"/>
</dbReference>
<dbReference type="STRING" id="450378.GCA_001661675_00077"/>
<dbReference type="PANTHER" id="PTHR11122:SF13">
    <property type="entry name" value="GLUCOSE-6-PHOSPHATE 1-EPIMERASE"/>
    <property type="match status" value="1"/>
</dbReference>
<accession>A0A1Z1F839</accession>
<reference evidence="1 2" key="1">
    <citation type="submission" date="2017-01" db="EMBL/GenBank/DDBJ databases">
        <title>Complete genome sequence of esterase-producing bacterium Croceicoccus marinus E4A9.</title>
        <authorList>
            <person name="Wu Y.-H."/>
            <person name="Cheng H."/>
            <person name="Xu L."/>
            <person name="Huo Y.-Y."/>
            <person name="Wang C.-S."/>
            <person name="Xu X.-W."/>
        </authorList>
    </citation>
    <scope>NUCLEOTIDE SEQUENCE [LARGE SCALE GENOMIC DNA]</scope>
    <source>
        <strain evidence="1 2">E4A9</strain>
    </source>
</reference>
<evidence type="ECO:0000313" key="1">
    <source>
        <dbReference type="EMBL" id="ARU14906.1"/>
    </source>
</evidence>
<dbReference type="OrthoDB" id="9795355at2"/>
<dbReference type="SUPFAM" id="SSF74650">
    <property type="entry name" value="Galactose mutarotase-like"/>
    <property type="match status" value="1"/>
</dbReference>
<dbReference type="KEGG" id="cman:A9D14_00385"/>
<dbReference type="RefSeq" id="WP_066842007.1">
    <property type="nucleotide sequence ID" value="NZ_CP019602.1"/>
</dbReference>
<dbReference type="GO" id="GO:0030246">
    <property type="term" value="F:carbohydrate binding"/>
    <property type="evidence" value="ECO:0007669"/>
    <property type="project" value="InterPro"/>
</dbReference>
<dbReference type="Proteomes" id="UP000195807">
    <property type="component" value="Chromosome"/>
</dbReference>
<keyword evidence="2" id="KW-1185">Reference proteome</keyword>
<gene>
    <name evidence="1" type="ORF">A9D14_00385</name>
</gene>
<protein>
    <recommendedName>
        <fullName evidence="3">Aldose 1-epimerase family protein</fullName>
    </recommendedName>
</protein>